<protein>
    <submittedName>
        <fullName evidence="2">Alpha/beta hydrolase</fullName>
    </submittedName>
</protein>
<evidence type="ECO:0000313" key="2">
    <source>
        <dbReference type="EMBL" id="GAA3657404.1"/>
    </source>
</evidence>
<keyword evidence="2" id="KW-0378">Hydrolase</keyword>
<organism evidence="2 3">
    <name type="scientific">Microbacterium marinilacus</name>
    <dbReference type="NCBI Taxonomy" id="415209"/>
    <lineage>
        <taxon>Bacteria</taxon>
        <taxon>Bacillati</taxon>
        <taxon>Actinomycetota</taxon>
        <taxon>Actinomycetes</taxon>
        <taxon>Micrococcales</taxon>
        <taxon>Microbacteriaceae</taxon>
        <taxon>Microbacterium</taxon>
    </lineage>
</organism>
<dbReference type="PANTHER" id="PTHR43194:SF2">
    <property type="entry name" value="PEROXISOMAL MEMBRANE PROTEIN LPX1"/>
    <property type="match status" value="1"/>
</dbReference>
<feature type="domain" description="AB hydrolase-1" evidence="1">
    <location>
        <begin position="31"/>
        <end position="278"/>
    </location>
</feature>
<dbReference type="GO" id="GO:0016787">
    <property type="term" value="F:hydrolase activity"/>
    <property type="evidence" value="ECO:0007669"/>
    <property type="project" value="UniProtKB-KW"/>
</dbReference>
<reference evidence="3" key="1">
    <citation type="journal article" date="2019" name="Int. J. Syst. Evol. Microbiol.">
        <title>The Global Catalogue of Microorganisms (GCM) 10K type strain sequencing project: providing services to taxonomists for standard genome sequencing and annotation.</title>
        <authorList>
            <consortium name="The Broad Institute Genomics Platform"/>
            <consortium name="The Broad Institute Genome Sequencing Center for Infectious Disease"/>
            <person name="Wu L."/>
            <person name="Ma J."/>
        </authorList>
    </citation>
    <scope>NUCLEOTIDE SEQUENCE [LARGE SCALE GENOMIC DNA]</scope>
    <source>
        <strain evidence="3">JCM 16546</strain>
    </source>
</reference>
<dbReference type="Pfam" id="PF00561">
    <property type="entry name" value="Abhydrolase_1"/>
    <property type="match status" value="1"/>
</dbReference>
<gene>
    <name evidence="2" type="ORF">GCM10022202_17160</name>
</gene>
<dbReference type="PRINTS" id="PR00111">
    <property type="entry name" value="ABHYDROLASE"/>
</dbReference>
<dbReference type="RefSeq" id="WP_246603869.1">
    <property type="nucleotide sequence ID" value="NZ_BAAAYV010000006.1"/>
</dbReference>
<dbReference type="EMBL" id="BAAAYV010000006">
    <property type="protein sequence ID" value="GAA3657404.1"/>
    <property type="molecule type" value="Genomic_DNA"/>
</dbReference>
<proteinExistence type="predicted"/>
<comment type="caution">
    <text evidence="2">The sequence shown here is derived from an EMBL/GenBank/DDBJ whole genome shotgun (WGS) entry which is preliminary data.</text>
</comment>
<dbReference type="InterPro" id="IPR000073">
    <property type="entry name" value="AB_hydrolase_1"/>
</dbReference>
<dbReference type="PRINTS" id="PR00412">
    <property type="entry name" value="EPOXHYDRLASE"/>
</dbReference>
<accession>A0ABP7BF21</accession>
<dbReference type="SUPFAM" id="SSF53474">
    <property type="entry name" value="alpha/beta-Hydrolases"/>
    <property type="match status" value="1"/>
</dbReference>
<name>A0ABP7BF21_9MICO</name>
<dbReference type="InterPro" id="IPR029058">
    <property type="entry name" value="AB_hydrolase_fold"/>
</dbReference>
<evidence type="ECO:0000259" key="1">
    <source>
        <dbReference type="Pfam" id="PF00561"/>
    </source>
</evidence>
<dbReference type="InterPro" id="IPR050228">
    <property type="entry name" value="Carboxylesterase_BioH"/>
</dbReference>
<dbReference type="Proteomes" id="UP001410795">
    <property type="component" value="Unassembled WGS sequence"/>
</dbReference>
<evidence type="ECO:0000313" key="3">
    <source>
        <dbReference type="Proteomes" id="UP001410795"/>
    </source>
</evidence>
<dbReference type="InterPro" id="IPR000639">
    <property type="entry name" value="Epox_hydrolase-like"/>
</dbReference>
<sequence>MPTRRIDVDLGWGTISALEWPAPERADAARTVLLLHGGGADSAWLSWGDLGERLSAAGHRVIAPDHPGFGHSATAPWPATQERLVAYVGDLVDALALDRYAVGGLSLGGALTLGHVLDRPARAAGAMLVGTYGIMPRLGAGLAAPAVQLASWAMVRSGLMTPLMRAYATSAARMERGMSALVRDPARRTPDLIDAVLEATRREGALETFAQWQRSEVGWRRLRTDYTPRLSELRTPVLMVHGERDDGVPLPVARAAAGLLPRAELVVAPGAGHWVQRDAPDLSARSMIAFLDRLEW</sequence>
<dbReference type="Gene3D" id="3.40.50.1820">
    <property type="entry name" value="alpha/beta hydrolase"/>
    <property type="match status" value="1"/>
</dbReference>
<dbReference type="PANTHER" id="PTHR43194">
    <property type="entry name" value="HYDROLASE ALPHA/BETA FOLD FAMILY"/>
    <property type="match status" value="1"/>
</dbReference>
<keyword evidence="3" id="KW-1185">Reference proteome</keyword>